<keyword evidence="2" id="KW-1185">Reference proteome</keyword>
<evidence type="ECO:0000313" key="2">
    <source>
        <dbReference type="Proteomes" id="UP000325081"/>
    </source>
</evidence>
<accession>A0A5A7P7J1</accession>
<comment type="caution">
    <text evidence="1">The sequence shown here is derived from an EMBL/GenBank/DDBJ whole genome shotgun (WGS) entry which is preliminary data.</text>
</comment>
<keyword evidence="1" id="KW-0808">Transferase</keyword>
<keyword evidence="1" id="KW-0418">Kinase</keyword>
<reference evidence="2" key="1">
    <citation type="journal article" date="2019" name="Curr. Biol.">
        <title>Genome Sequence of Striga asiatica Provides Insight into the Evolution of Plant Parasitism.</title>
        <authorList>
            <person name="Yoshida S."/>
            <person name="Kim S."/>
            <person name="Wafula E.K."/>
            <person name="Tanskanen J."/>
            <person name="Kim Y.M."/>
            <person name="Honaas L."/>
            <person name="Yang Z."/>
            <person name="Spallek T."/>
            <person name="Conn C.E."/>
            <person name="Ichihashi Y."/>
            <person name="Cheong K."/>
            <person name="Cui S."/>
            <person name="Der J.P."/>
            <person name="Gundlach H."/>
            <person name="Jiao Y."/>
            <person name="Hori C."/>
            <person name="Ishida J.K."/>
            <person name="Kasahara H."/>
            <person name="Kiba T."/>
            <person name="Kim M.S."/>
            <person name="Koo N."/>
            <person name="Laohavisit A."/>
            <person name="Lee Y.H."/>
            <person name="Lumba S."/>
            <person name="McCourt P."/>
            <person name="Mortimer J.C."/>
            <person name="Mutuku J.M."/>
            <person name="Nomura T."/>
            <person name="Sasaki-Sekimoto Y."/>
            <person name="Seto Y."/>
            <person name="Wang Y."/>
            <person name="Wakatake T."/>
            <person name="Sakakibara H."/>
            <person name="Demura T."/>
            <person name="Yamaguchi S."/>
            <person name="Yoneyama K."/>
            <person name="Manabe R.I."/>
            <person name="Nelson D.C."/>
            <person name="Schulman A.H."/>
            <person name="Timko M.P."/>
            <person name="dePamphilis C.W."/>
            <person name="Choi D."/>
            <person name="Shirasu K."/>
        </authorList>
    </citation>
    <scope>NUCLEOTIDE SEQUENCE [LARGE SCALE GENOMIC DNA]</scope>
    <source>
        <strain evidence="2">cv. UVA1</strain>
    </source>
</reference>
<gene>
    <name evidence="1" type="ORF">STAS_04548</name>
</gene>
<sequence length="170" mass="20581">MDDFPFAVPTTKEEHFNYMRDGMLERWDEWLAIAFCRILRRFVVLERMTEEGEIFVNFYPIHMSFVEETGSCYTLKNTYRMYKVLMERFKTFQWLLDQSGVYHDPFDFTIHVPFLVKKLALKYVLNVPEPRWDYLKPYSNHWGHWRSTQAKSLTRHLETSHLCAIYSGNT</sequence>
<dbReference type="EMBL" id="BKCP01003002">
    <property type="protein sequence ID" value="GER28740.1"/>
    <property type="molecule type" value="Genomic_DNA"/>
</dbReference>
<dbReference type="AlphaFoldDB" id="A0A5A7P7J1"/>
<dbReference type="Proteomes" id="UP000325081">
    <property type="component" value="Unassembled WGS sequence"/>
</dbReference>
<proteinExistence type="predicted"/>
<evidence type="ECO:0000313" key="1">
    <source>
        <dbReference type="EMBL" id="GER28740.1"/>
    </source>
</evidence>
<protein>
    <submittedName>
        <fullName evidence="1">Adenylylsulfate kinase</fullName>
    </submittedName>
</protein>
<organism evidence="1 2">
    <name type="scientific">Striga asiatica</name>
    <name type="common">Asiatic witchweed</name>
    <name type="synonym">Buchnera asiatica</name>
    <dbReference type="NCBI Taxonomy" id="4170"/>
    <lineage>
        <taxon>Eukaryota</taxon>
        <taxon>Viridiplantae</taxon>
        <taxon>Streptophyta</taxon>
        <taxon>Embryophyta</taxon>
        <taxon>Tracheophyta</taxon>
        <taxon>Spermatophyta</taxon>
        <taxon>Magnoliopsida</taxon>
        <taxon>eudicotyledons</taxon>
        <taxon>Gunneridae</taxon>
        <taxon>Pentapetalae</taxon>
        <taxon>asterids</taxon>
        <taxon>lamiids</taxon>
        <taxon>Lamiales</taxon>
        <taxon>Orobanchaceae</taxon>
        <taxon>Buchnereae</taxon>
        <taxon>Striga</taxon>
    </lineage>
</organism>
<dbReference type="GO" id="GO:0016301">
    <property type="term" value="F:kinase activity"/>
    <property type="evidence" value="ECO:0007669"/>
    <property type="project" value="UniProtKB-KW"/>
</dbReference>
<name>A0A5A7P7J1_STRAF</name>